<comment type="caution">
    <text evidence="1">The sequence shown here is derived from an EMBL/GenBank/DDBJ whole genome shotgun (WGS) entry which is preliminary data.</text>
</comment>
<dbReference type="STRING" id="1839936.SBU_001299"/>
<evidence type="ECO:0000313" key="1">
    <source>
        <dbReference type="EMBL" id="OFV65716.1"/>
    </source>
</evidence>
<dbReference type="AlphaFoldDB" id="A0A1F2P4T8"/>
<protein>
    <submittedName>
        <fullName evidence="1">Uncharacterized protein</fullName>
    </submittedName>
</protein>
<name>A0A1F2P4T8_9EURY</name>
<keyword evidence="2" id="KW-1185">Reference proteome</keyword>
<proteinExistence type="predicted"/>
<sequence length="47" mass="5645">MSELYWKKYLKTIKEAIEAIKAEKEFMGLIERIKGHEWVKVVEGDYI</sequence>
<reference evidence="1" key="1">
    <citation type="submission" date="2016-05" db="EMBL/GenBank/DDBJ databases">
        <title>Microbial consortia oxidize butane by reversing methanogenesis.</title>
        <authorList>
            <person name="Laso-Perez R."/>
            <person name="Richter M."/>
            <person name="Wegener G."/>
            <person name="Musat F."/>
        </authorList>
    </citation>
    <scope>NUCLEOTIDE SEQUENCE [LARGE SCALE GENOMIC DNA]</scope>
    <source>
        <strain evidence="1">BOX1</strain>
    </source>
</reference>
<gene>
    <name evidence="1" type="ORF">SBU_001299</name>
</gene>
<dbReference type="Proteomes" id="UP000185779">
    <property type="component" value="Unassembled WGS sequence"/>
</dbReference>
<accession>A0A1F2P4T8</accession>
<evidence type="ECO:0000313" key="2">
    <source>
        <dbReference type="Proteomes" id="UP000185779"/>
    </source>
</evidence>
<dbReference type="EMBL" id="LYOR01000007">
    <property type="protein sequence ID" value="OFV65716.1"/>
    <property type="molecule type" value="Genomic_DNA"/>
</dbReference>
<organism evidence="1 2">
    <name type="scientific">Candidatus Syntropharchaeum butanivorans</name>
    <dbReference type="NCBI Taxonomy" id="1839936"/>
    <lineage>
        <taxon>Archaea</taxon>
        <taxon>Methanobacteriati</taxon>
        <taxon>Methanobacteriota</taxon>
        <taxon>Stenosarchaea group</taxon>
        <taxon>Methanomicrobia</taxon>
        <taxon>Methanosarcinales</taxon>
        <taxon>ANME-2 cluster</taxon>
        <taxon>Candidatus Syntropharchaeum</taxon>
    </lineage>
</organism>